<feature type="domain" description="Phytocyanin" evidence="2">
    <location>
        <begin position="1"/>
        <end position="95"/>
    </location>
</feature>
<keyword evidence="1" id="KW-0732">Signal</keyword>
<dbReference type="GO" id="GO:0009055">
    <property type="term" value="F:electron transfer activity"/>
    <property type="evidence" value="ECO:0007669"/>
    <property type="project" value="InterPro"/>
</dbReference>
<comment type="caution">
    <text evidence="3">The sequence shown here is derived from an EMBL/GenBank/DDBJ whole genome shotgun (WGS) entry which is preliminary data.</text>
</comment>
<dbReference type="Gene3D" id="2.60.40.420">
    <property type="entry name" value="Cupredoxins - blue copper proteins"/>
    <property type="match status" value="1"/>
</dbReference>
<dbReference type="EMBL" id="BTGU01000006">
    <property type="protein sequence ID" value="GMN36454.1"/>
    <property type="molecule type" value="Genomic_DNA"/>
</dbReference>
<dbReference type="PROSITE" id="PS51485">
    <property type="entry name" value="PHYTOCYANIN"/>
    <property type="match status" value="1"/>
</dbReference>
<dbReference type="InterPro" id="IPR003245">
    <property type="entry name" value="Phytocyanin_dom"/>
</dbReference>
<evidence type="ECO:0000259" key="2">
    <source>
        <dbReference type="PROSITE" id="PS51485"/>
    </source>
</evidence>
<sequence>MTGGVMTVVGLAVVLVAVSLGGKSARGFTYSAAQGSVAELGSRKEYEACDLSKPIRMFTDGLDAISLEMEGIRYFVSSSSEHCKNGLKLHVEVLPKHNYPGAGILQVTASEEHQAIAQAQAQAQAQARATAADGPTSPSGSAHLGASPVLLGFGLLGLFITTGAVAITALCCRCWGCTVDRLMAGWDPGSKGKARASLRRGSRRRWPHRSVLRPSSSPVAIAGPWVVRD</sequence>
<dbReference type="Proteomes" id="UP001187192">
    <property type="component" value="Unassembled WGS sequence"/>
</dbReference>
<dbReference type="PANTHER" id="PTHR33021:SF31">
    <property type="entry name" value="OS02G0720100 PROTEIN"/>
    <property type="match status" value="1"/>
</dbReference>
<evidence type="ECO:0000313" key="3">
    <source>
        <dbReference type="EMBL" id="GMN36454.1"/>
    </source>
</evidence>
<dbReference type="InterPro" id="IPR039391">
    <property type="entry name" value="Phytocyanin-like"/>
</dbReference>
<accession>A0AA87ZN23</accession>
<protein>
    <recommendedName>
        <fullName evidence="2">Phytocyanin domain-containing protein</fullName>
    </recommendedName>
</protein>
<keyword evidence="4" id="KW-1185">Reference proteome</keyword>
<feature type="chain" id="PRO_5041672327" description="Phytocyanin domain-containing protein" evidence="1">
    <location>
        <begin position="26"/>
        <end position="229"/>
    </location>
</feature>
<organism evidence="3 4">
    <name type="scientific">Ficus carica</name>
    <name type="common">Common fig</name>
    <dbReference type="NCBI Taxonomy" id="3494"/>
    <lineage>
        <taxon>Eukaryota</taxon>
        <taxon>Viridiplantae</taxon>
        <taxon>Streptophyta</taxon>
        <taxon>Embryophyta</taxon>
        <taxon>Tracheophyta</taxon>
        <taxon>Spermatophyta</taxon>
        <taxon>Magnoliopsida</taxon>
        <taxon>eudicotyledons</taxon>
        <taxon>Gunneridae</taxon>
        <taxon>Pentapetalae</taxon>
        <taxon>rosids</taxon>
        <taxon>fabids</taxon>
        <taxon>Rosales</taxon>
        <taxon>Moraceae</taxon>
        <taxon>Ficeae</taxon>
        <taxon>Ficus</taxon>
    </lineage>
</organism>
<proteinExistence type="predicted"/>
<evidence type="ECO:0000256" key="1">
    <source>
        <dbReference type="SAM" id="SignalP"/>
    </source>
</evidence>
<dbReference type="AlphaFoldDB" id="A0AA87ZN23"/>
<reference evidence="3" key="1">
    <citation type="submission" date="2023-07" db="EMBL/GenBank/DDBJ databases">
        <title>draft genome sequence of fig (Ficus carica).</title>
        <authorList>
            <person name="Takahashi T."/>
            <person name="Nishimura K."/>
        </authorList>
    </citation>
    <scope>NUCLEOTIDE SEQUENCE</scope>
</reference>
<name>A0AA87ZN23_FICCA</name>
<dbReference type="Pfam" id="PF02298">
    <property type="entry name" value="Cu_bind_like"/>
    <property type="match status" value="1"/>
</dbReference>
<dbReference type="PANTHER" id="PTHR33021">
    <property type="entry name" value="BLUE COPPER PROTEIN"/>
    <property type="match status" value="1"/>
</dbReference>
<evidence type="ECO:0000313" key="4">
    <source>
        <dbReference type="Proteomes" id="UP001187192"/>
    </source>
</evidence>
<gene>
    <name evidence="3" type="ORF">TIFTF001_006019</name>
</gene>
<dbReference type="GO" id="GO:0005886">
    <property type="term" value="C:plasma membrane"/>
    <property type="evidence" value="ECO:0007669"/>
    <property type="project" value="TreeGrafter"/>
</dbReference>
<feature type="signal peptide" evidence="1">
    <location>
        <begin position="1"/>
        <end position="25"/>
    </location>
</feature>
<dbReference type="SUPFAM" id="SSF49503">
    <property type="entry name" value="Cupredoxins"/>
    <property type="match status" value="1"/>
</dbReference>
<dbReference type="InterPro" id="IPR008972">
    <property type="entry name" value="Cupredoxin"/>
</dbReference>